<accession>U2LB90</accession>
<dbReference type="RefSeq" id="WP_021825214.1">
    <property type="nucleotide sequence ID" value="NZ_AWGW01000010.1"/>
</dbReference>
<proteinExistence type="predicted"/>
<sequence>MGFMRCNLLLGTMLCFSLMGHAQSKTTLSAEVFGYQRDMVYFDCVQSPFIAAEFHTNPGEEHHYSFKTSQLQCMLINGQTNVLLMPGDSVHVVVKYDEKRVSSVAFSGTEKAVEANRLLRKIADLRRQMRYKSQLLACAVVDIKPKQRIDDSRVLLTKVQEMVKENNKKLQSTAAEYLLAETEAAAYTSFMEYPQMYADMRKTPISDQEIGDYWKLMDGVSLRKGPGAMRCPEYISFLMRYCFYENEKQAVKQGKKYEAPQTLETMFQTLASYYKGVQRDAVLYQLLVNFIRNGKELERVKPLLNAYKSKYNLDKTNIETLEKLLQ</sequence>
<comment type="caution">
    <text evidence="2">The sequence shown here is derived from an EMBL/GenBank/DDBJ whole genome shotgun (WGS) entry which is preliminary data.</text>
</comment>
<feature type="signal peptide" evidence="1">
    <location>
        <begin position="1"/>
        <end position="22"/>
    </location>
</feature>
<dbReference type="Proteomes" id="UP000017023">
    <property type="component" value="Unassembled WGS sequence"/>
</dbReference>
<dbReference type="AlphaFoldDB" id="U2LB90"/>
<gene>
    <name evidence="2" type="ORF">HMPREF9145_2483</name>
</gene>
<evidence type="ECO:0000256" key="1">
    <source>
        <dbReference type="SAM" id="SignalP"/>
    </source>
</evidence>
<keyword evidence="1" id="KW-0732">Signal</keyword>
<name>U2LB90_9BACT</name>
<feature type="chain" id="PRO_5004630102" description="DUF5106 domain-containing protein" evidence="1">
    <location>
        <begin position="23"/>
        <end position="326"/>
    </location>
</feature>
<dbReference type="EMBL" id="AWGW01000010">
    <property type="protein sequence ID" value="ERK01561.1"/>
    <property type="molecule type" value="Genomic_DNA"/>
</dbReference>
<dbReference type="GeneID" id="78497667"/>
<evidence type="ECO:0008006" key="4">
    <source>
        <dbReference type="Google" id="ProtNLM"/>
    </source>
</evidence>
<protein>
    <recommendedName>
        <fullName evidence="4">DUF5106 domain-containing protein</fullName>
    </recommendedName>
</protein>
<dbReference type="PATRIC" id="fig|1395125.3.peg.1069"/>
<organism evidence="2 3">
    <name type="scientific">Segatella salivae F0493</name>
    <dbReference type="NCBI Taxonomy" id="1395125"/>
    <lineage>
        <taxon>Bacteria</taxon>
        <taxon>Pseudomonadati</taxon>
        <taxon>Bacteroidota</taxon>
        <taxon>Bacteroidia</taxon>
        <taxon>Bacteroidales</taxon>
        <taxon>Prevotellaceae</taxon>
        <taxon>Segatella</taxon>
    </lineage>
</organism>
<evidence type="ECO:0000313" key="3">
    <source>
        <dbReference type="Proteomes" id="UP000017023"/>
    </source>
</evidence>
<reference evidence="2 3" key="1">
    <citation type="submission" date="2013-08" db="EMBL/GenBank/DDBJ databases">
        <authorList>
            <person name="Durkin A.S."/>
            <person name="Haft D.R."/>
            <person name="McCorrison J."/>
            <person name="Torralba M."/>
            <person name="Gillis M."/>
            <person name="Haft D.H."/>
            <person name="Methe B."/>
            <person name="Sutton G."/>
            <person name="Nelson K.E."/>
        </authorList>
    </citation>
    <scope>NUCLEOTIDE SEQUENCE [LARGE SCALE GENOMIC DNA]</scope>
    <source>
        <strain evidence="2 3">F0493</strain>
    </source>
</reference>
<evidence type="ECO:0000313" key="2">
    <source>
        <dbReference type="EMBL" id="ERK01561.1"/>
    </source>
</evidence>